<reference evidence="2" key="1">
    <citation type="submission" date="2024-01" db="EMBL/GenBank/DDBJ databases">
        <title>Bank of Algae and Cyanobacteria of the Azores (BACA) strain genomes.</title>
        <authorList>
            <person name="Luz R."/>
            <person name="Cordeiro R."/>
            <person name="Fonseca A."/>
            <person name="Goncalves V."/>
        </authorList>
    </citation>
    <scope>NUCLEOTIDE SEQUENCE</scope>
    <source>
        <strain evidence="2">BACA0141</strain>
    </source>
</reference>
<dbReference type="EMBL" id="JAZBJZ010000097">
    <property type="protein sequence ID" value="MEE3718850.1"/>
    <property type="molecule type" value="Genomic_DNA"/>
</dbReference>
<keyword evidence="3" id="KW-1185">Reference proteome</keyword>
<dbReference type="CDD" id="cd06259">
    <property type="entry name" value="YdcF-like"/>
    <property type="match status" value="1"/>
</dbReference>
<dbReference type="InterPro" id="IPR003848">
    <property type="entry name" value="DUF218"/>
</dbReference>
<proteinExistence type="predicted"/>
<dbReference type="Proteomes" id="UP001333818">
    <property type="component" value="Unassembled WGS sequence"/>
</dbReference>
<evidence type="ECO:0000259" key="1">
    <source>
        <dbReference type="Pfam" id="PF02698"/>
    </source>
</evidence>
<name>A0AAW9PV75_9CYAN</name>
<accession>A0AAW9PV75</accession>
<dbReference type="Pfam" id="PF02698">
    <property type="entry name" value="DUF218"/>
    <property type="match status" value="1"/>
</dbReference>
<dbReference type="RefSeq" id="WP_330485286.1">
    <property type="nucleotide sequence ID" value="NZ_JAZBJZ010000097.1"/>
</dbReference>
<sequence>MSKLPLRKTSSVVTLSGVIAFSWLFTGGLPSFSNLTHRVEQEPQAILVLGGSPSREKFAARFALNHPNLPIFVSSGSPEEYAKYVFDQAGVPRNRIHLDYRAVDTVTNFTTMVDALRDRNVTDVYLITSDFHMPRAEVIGNIVLGSRGIKIHPISIPSSREDEAPVKSLRDGFRSVVWLFTGSPLNGSTHNR</sequence>
<evidence type="ECO:0000313" key="2">
    <source>
        <dbReference type="EMBL" id="MEE3718850.1"/>
    </source>
</evidence>
<dbReference type="Gene3D" id="3.40.50.620">
    <property type="entry name" value="HUPs"/>
    <property type="match status" value="1"/>
</dbReference>
<evidence type="ECO:0000313" key="3">
    <source>
        <dbReference type="Proteomes" id="UP001333818"/>
    </source>
</evidence>
<feature type="domain" description="DUF218" evidence="1">
    <location>
        <begin position="44"/>
        <end position="140"/>
    </location>
</feature>
<dbReference type="AlphaFoldDB" id="A0AAW9PV75"/>
<dbReference type="InterPro" id="IPR014729">
    <property type="entry name" value="Rossmann-like_a/b/a_fold"/>
</dbReference>
<protein>
    <submittedName>
        <fullName evidence="2">YdcF family protein</fullName>
    </submittedName>
</protein>
<organism evidence="2 3">
    <name type="scientific">Tumidithrix elongata BACA0141</name>
    <dbReference type="NCBI Taxonomy" id="2716417"/>
    <lineage>
        <taxon>Bacteria</taxon>
        <taxon>Bacillati</taxon>
        <taxon>Cyanobacteriota</taxon>
        <taxon>Cyanophyceae</taxon>
        <taxon>Pseudanabaenales</taxon>
        <taxon>Pseudanabaenaceae</taxon>
        <taxon>Tumidithrix</taxon>
        <taxon>Tumidithrix elongata</taxon>
    </lineage>
</organism>
<comment type="caution">
    <text evidence="2">The sequence shown here is derived from an EMBL/GenBank/DDBJ whole genome shotgun (WGS) entry which is preliminary data.</text>
</comment>
<gene>
    <name evidence="2" type="ORF">V2H45_19070</name>
</gene>